<reference evidence="4 5" key="1">
    <citation type="submission" date="2017-03" db="EMBL/GenBank/DDBJ databases">
        <title>Foreign affairs: Plasmid Transfer between Roseobacters and Rhizobia.</title>
        <authorList>
            <person name="Bartling P."/>
            <person name="Bunk B."/>
            <person name="Overmann J."/>
            <person name="Brinkmann H."/>
            <person name="Petersen J."/>
        </authorList>
    </citation>
    <scope>NUCLEOTIDE SEQUENCE [LARGE SCALE GENOMIC DNA]</scope>
    <source>
        <strain evidence="4 5">MACL11</strain>
    </source>
</reference>
<dbReference type="KEGG" id="mmed:Mame_03896"/>
<dbReference type="Gene3D" id="2.60.40.790">
    <property type="match status" value="1"/>
</dbReference>
<dbReference type="PANTHER" id="PTHR47062">
    <property type="match status" value="1"/>
</dbReference>
<dbReference type="PROSITE" id="PS01031">
    <property type="entry name" value="SHSP"/>
    <property type="match status" value="1"/>
</dbReference>
<dbReference type="PANTHER" id="PTHR47062:SF1">
    <property type="entry name" value="SMALL HEAT SHOCK PROTEIN IBPA"/>
    <property type="match status" value="1"/>
</dbReference>
<dbReference type="OrthoDB" id="9810618at2"/>
<dbReference type="STRING" id="1122214.Mame_03896"/>
<organism evidence="4 5">
    <name type="scientific">Martelella mediterranea DSM 17316</name>
    <dbReference type="NCBI Taxonomy" id="1122214"/>
    <lineage>
        <taxon>Bacteria</taxon>
        <taxon>Pseudomonadati</taxon>
        <taxon>Pseudomonadota</taxon>
        <taxon>Alphaproteobacteria</taxon>
        <taxon>Hyphomicrobiales</taxon>
        <taxon>Aurantimonadaceae</taxon>
        <taxon>Martelella</taxon>
    </lineage>
</organism>
<keyword evidence="4" id="KW-0346">Stress response</keyword>
<feature type="domain" description="SHSP" evidence="3">
    <location>
        <begin position="22"/>
        <end position="133"/>
    </location>
</feature>
<evidence type="ECO:0000313" key="5">
    <source>
        <dbReference type="Proteomes" id="UP000191135"/>
    </source>
</evidence>
<sequence length="134" mass="14793">MPRIDLRFDPRFAERQDSSNAVKGASGYPPFDVAWFPGGKEPGFLRLTLAVAGFAASELDVVIEGSVLIVSGKAEERDEGEYLFRGIAGRQFRRQFALADGMEVIRASLERGLLSIDLAQHPQEVRKIKISVSQ</sequence>
<evidence type="ECO:0000259" key="3">
    <source>
        <dbReference type="PROSITE" id="PS01031"/>
    </source>
</evidence>
<evidence type="ECO:0000256" key="1">
    <source>
        <dbReference type="PROSITE-ProRule" id="PRU00285"/>
    </source>
</evidence>
<evidence type="ECO:0000313" key="4">
    <source>
        <dbReference type="EMBL" id="AQZ53197.1"/>
    </source>
</evidence>
<dbReference type="Proteomes" id="UP000191135">
    <property type="component" value="Chromosome"/>
</dbReference>
<proteinExistence type="inferred from homology"/>
<evidence type="ECO:0000256" key="2">
    <source>
        <dbReference type="RuleBase" id="RU003616"/>
    </source>
</evidence>
<dbReference type="InterPro" id="IPR002068">
    <property type="entry name" value="A-crystallin/Hsp20_dom"/>
</dbReference>
<dbReference type="InterPro" id="IPR008978">
    <property type="entry name" value="HSP20-like_chaperone"/>
</dbReference>
<gene>
    <name evidence="4" type="primary">ibpA_2</name>
    <name evidence="4" type="ORF">Mame_03896</name>
</gene>
<keyword evidence="5" id="KW-1185">Reference proteome</keyword>
<name>A0A1U9Z658_9HYPH</name>
<dbReference type="SUPFAM" id="SSF49764">
    <property type="entry name" value="HSP20-like chaperones"/>
    <property type="match status" value="1"/>
</dbReference>
<protein>
    <submittedName>
        <fullName evidence="4">16 kDa heat shock protein A</fullName>
    </submittedName>
</protein>
<dbReference type="Pfam" id="PF00011">
    <property type="entry name" value="HSP20"/>
    <property type="match status" value="1"/>
</dbReference>
<comment type="similarity">
    <text evidence="1 2">Belongs to the small heat shock protein (HSP20) family.</text>
</comment>
<accession>A0A1U9Z658</accession>
<dbReference type="EMBL" id="CP020330">
    <property type="protein sequence ID" value="AQZ53197.1"/>
    <property type="molecule type" value="Genomic_DNA"/>
</dbReference>
<dbReference type="eggNOG" id="COG0071">
    <property type="taxonomic scope" value="Bacteria"/>
</dbReference>
<dbReference type="AlphaFoldDB" id="A0A1U9Z658"/>